<evidence type="ECO:0000256" key="1">
    <source>
        <dbReference type="SAM" id="MobiDB-lite"/>
    </source>
</evidence>
<feature type="compositionally biased region" description="Polar residues" evidence="1">
    <location>
        <begin position="1"/>
        <end position="36"/>
    </location>
</feature>
<proteinExistence type="predicted"/>
<sequence length="104" mass="11611">LSSPRNIDNNLPHDNQQYVSPSVSNNDFTADVPQTKQKVDLTADDRMADESQPNPLIKQKVDLTADEPLPKPLIAQNKDINLPKNGNSNSKTKFNRVSNEDKNN</sequence>
<feature type="non-terminal residue" evidence="2">
    <location>
        <position position="104"/>
    </location>
</feature>
<gene>
    <name evidence="2" type="ORF">PACLA_8A067862</name>
</gene>
<protein>
    <submittedName>
        <fullName evidence="2">Uncharacterized protein</fullName>
    </submittedName>
</protein>
<dbReference type="Proteomes" id="UP001152795">
    <property type="component" value="Unassembled WGS sequence"/>
</dbReference>
<comment type="caution">
    <text evidence="2">The sequence shown here is derived from an EMBL/GenBank/DDBJ whole genome shotgun (WGS) entry which is preliminary data.</text>
</comment>
<dbReference type="EMBL" id="CACRXK020008422">
    <property type="protein sequence ID" value="CAB4014725.1"/>
    <property type="molecule type" value="Genomic_DNA"/>
</dbReference>
<dbReference type="AlphaFoldDB" id="A0A6S7I7I0"/>
<evidence type="ECO:0000313" key="3">
    <source>
        <dbReference type="Proteomes" id="UP001152795"/>
    </source>
</evidence>
<feature type="non-terminal residue" evidence="2">
    <location>
        <position position="1"/>
    </location>
</feature>
<feature type="compositionally biased region" description="Polar residues" evidence="1">
    <location>
        <begin position="84"/>
        <end position="97"/>
    </location>
</feature>
<feature type="region of interest" description="Disordered" evidence="1">
    <location>
        <begin position="1"/>
        <end position="104"/>
    </location>
</feature>
<evidence type="ECO:0000313" key="2">
    <source>
        <dbReference type="EMBL" id="CAB4014725.1"/>
    </source>
</evidence>
<accession>A0A6S7I7I0</accession>
<keyword evidence="3" id="KW-1185">Reference proteome</keyword>
<reference evidence="2" key="1">
    <citation type="submission" date="2020-04" db="EMBL/GenBank/DDBJ databases">
        <authorList>
            <person name="Alioto T."/>
            <person name="Alioto T."/>
            <person name="Gomez Garrido J."/>
        </authorList>
    </citation>
    <scope>NUCLEOTIDE SEQUENCE</scope>
    <source>
        <strain evidence="2">A484AB</strain>
    </source>
</reference>
<feature type="compositionally biased region" description="Basic and acidic residues" evidence="1">
    <location>
        <begin position="37"/>
        <end position="49"/>
    </location>
</feature>
<organism evidence="2 3">
    <name type="scientific">Paramuricea clavata</name>
    <name type="common">Red gorgonian</name>
    <name type="synonym">Violescent sea-whip</name>
    <dbReference type="NCBI Taxonomy" id="317549"/>
    <lineage>
        <taxon>Eukaryota</taxon>
        <taxon>Metazoa</taxon>
        <taxon>Cnidaria</taxon>
        <taxon>Anthozoa</taxon>
        <taxon>Octocorallia</taxon>
        <taxon>Malacalcyonacea</taxon>
        <taxon>Plexauridae</taxon>
        <taxon>Paramuricea</taxon>
    </lineage>
</organism>
<name>A0A6S7I7I0_PARCT</name>